<dbReference type="PROSITE" id="PS51186">
    <property type="entry name" value="GNAT"/>
    <property type="match status" value="1"/>
</dbReference>
<dbReference type="RefSeq" id="WP_190032031.1">
    <property type="nucleotide sequence ID" value="NZ_BMVE01000011.1"/>
</dbReference>
<evidence type="ECO:0000256" key="1">
    <source>
        <dbReference type="ARBA" id="ARBA00022679"/>
    </source>
</evidence>
<dbReference type="PANTHER" id="PTHR43877">
    <property type="entry name" value="AMINOALKYLPHOSPHONATE N-ACETYLTRANSFERASE-RELATED-RELATED"/>
    <property type="match status" value="1"/>
</dbReference>
<dbReference type="EMBL" id="CP108057">
    <property type="protein sequence ID" value="WUO47823.1"/>
    <property type="molecule type" value="Genomic_DNA"/>
</dbReference>
<dbReference type="InterPro" id="IPR016181">
    <property type="entry name" value="Acyl_CoA_acyltransferase"/>
</dbReference>
<evidence type="ECO:0000313" key="4">
    <source>
        <dbReference type="EMBL" id="WUO47823.1"/>
    </source>
</evidence>
<dbReference type="CDD" id="cd04301">
    <property type="entry name" value="NAT_SF"/>
    <property type="match status" value="1"/>
</dbReference>
<name>A0ABZ1RMD2_9ACTN</name>
<proteinExistence type="predicted"/>
<evidence type="ECO:0000259" key="3">
    <source>
        <dbReference type="PROSITE" id="PS51186"/>
    </source>
</evidence>
<organism evidence="4 5">
    <name type="scientific">Streptomyces goshikiensis</name>
    <dbReference type="NCBI Taxonomy" id="1942"/>
    <lineage>
        <taxon>Bacteria</taxon>
        <taxon>Bacillati</taxon>
        <taxon>Actinomycetota</taxon>
        <taxon>Actinomycetes</taxon>
        <taxon>Kitasatosporales</taxon>
        <taxon>Streptomycetaceae</taxon>
        <taxon>Streptomyces</taxon>
    </lineage>
</organism>
<dbReference type="InterPro" id="IPR050832">
    <property type="entry name" value="Bact_Acetyltransf"/>
</dbReference>
<dbReference type="InterPro" id="IPR000182">
    <property type="entry name" value="GNAT_dom"/>
</dbReference>
<dbReference type="SUPFAM" id="SSF55729">
    <property type="entry name" value="Acyl-CoA N-acyltransferases (Nat)"/>
    <property type="match status" value="1"/>
</dbReference>
<keyword evidence="1" id="KW-0808">Transferase</keyword>
<gene>
    <name evidence="4" type="ORF">OHU17_19385</name>
</gene>
<evidence type="ECO:0000256" key="2">
    <source>
        <dbReference type="ARBA" id="ARBA00023315"/>
    </source>
</evidence>
<feature type="domain" description="N-acetyltransferase" evidence="3">
    <location>
        <begin position="9"/>
        <end position="171"/>
    </location>
</feature>
<keyword evidence="2" id="KW-0012">Acyltransferase</keyword>
<dbReference type="Proteomes" id="UP001432075">
    <property type="component" value="Chromosome"/>
</dbReference>
<dbReference type="PANTHER" id="PTHR43877:SF2">
    <property type="entry name" value="AMINOALKYLPHOSPHONATE N-ACETYLTRANSFERASE-RELATED"/>
    <property type="match status" value="1"/>
</dbReference>
<dbReference type="Pfam" id="PF00583">
    <property type="entry name" value="Acetyltransf_1"/>
    <property type="match status" value="1"/>
</dbReference>
<keyword evidence="5" id="KW-1185">Reference proteome</keyword>
<sequence>MPLPLPLPLTLRPYRPATDAAFLLDWITGPTELLTWSGPAFSWPLDEAQLTAYAAEPGRHTWTAVAPGTGRPVGHISLRRHQDAPGARVGRVLLAPDARGQGLGETLLTLAVERAFGELGLPELDLGVYAHNTPAVRLYEKAGFRTHRVIRDVEQVDGVWWTALQMRLPAPDGPQ</sequence>
<protein>
    <submittedName>
        <fullName evidence="4">GNAT family N-acetyltransferase</fullName>
    </submittedName>
</protein>
<reference evidence="4" key="1">
    <citation type="submission" date="2022-10" db="EMBL/GenBank/DDBJ databases">
        <title>The complete genomes of actinobacterial strains from the NBC collection.</title>
        <authorList>
            <person name="Joergensen T.S."/>
            <person name="Alvarez Arevalo M."/>
            <person name="Sterndorff E.B."/>
            <person name="Faurdal D."/>
            <person name="Vuksanovic O."/>
            <person name="Mourched A.-S."/>
            <person name="Charusanti P."/>
            <person name="Shaw S."/>
            <person name="Blin K."/>
            <person name="Weber T."/>
        </authorList>
    </citation>
    <scope>NUCLEOTIDE SEQUENCE</scope>
    <source>
        <strain evidence="4">NBC_00283</strain>
    </source>
</reference>
<dbReference type="Gene3D" id="3.40.630.30">
    <property type="match status" value="1"/>
</dbReference>
<evidence type="ECO:0000313" key="5">
    <source>
        <dbReference type="Proteomes" id="UP001432075"/>
    </source>
</evidence>
<accession>A0ABZ1RMD2</accession>